<dbReference type="GO" id="GO:0005789">
    <property type="term" value="C:endoplasmic reticulum membrane"/>
    <property type="evidence" value="ECO:0007669"/>
    <property type="project" value="UniProtKB-SubCell"/>
</dbReference>
<evidence type="ECO:0000256" key="4">
    <source>
        <dbReference type="ARBA" id="ARBA00022692"/>
    </source>
</evidence>
<organism evidence="11 12">
    <name type="scientific">Eremothecium sinecaudum</name>
    <dbReference type="NCBI Taxonomy" id="45286"/>
    <lineage>
        <taxon>Eukaryota</taxon>
        <taxon>Fungi</taxon>
        <taxon>Dikarya</taxon>
        <taxon>Ascomycota</taxon>
        <taxon>Saccharomycotina</taxon>
        <taxon>Saccharomycetes</taxon>
        <taxon>Saccharomycetales</taxon>
        <taxon>Saccharomycetaceae</taxon>
        <taxon>Eremothecium</taxon>
    </lineage>
</organism>
<accession>A0A0X8HWB6</accession>
<feature type="transmembrane region" description="Helical" evidence="10">
    <location>
        <begin position="86"/>
        <end position="107"/>
    </location>
</feature>
<evidence type="ECO:0000313" key="11">
    <source>
        <dbReference type="EMBL" id="AMD22675.1"/>
    </source>
</evidence>
<dbReference type="PIRSF" id="PIRSF017207">
    <property type="entry name" value="UCP017207_TM-p85"/>
    <property type="match status" value="1"/>
</dbReference>
<feature type="region of interest" description="Disordered" evidence="9">
    <location>
        <begin position="29"/>
        <end position="56"/>
    </location>
</feature>
<evidence type="ECO:0000256" key="9">
    <source>
        <dbReference type="SAM" id="MobiDB-lite"/>
    </source>
</evidence>
<evidence type="ECO:0000256" key="7">
    <source>
        <dbReference type="ARBA" id="ARBA00023136"/>
    </source>
</evidence>
<evidence type="ECO:0000256" key="2">
    <source>
        <dbReference type="ARBA" id="ARBA00007715"/>
    </source>
</evidence>
<dbReference type="Proteomes" id="UP000243052">
    <property type="component" value="Chromosome viii"/>
</dbReference>
<name>A0A0X8HWB6_9SACH</name>
<gene>
    <name evidence="11" type="ORF">AW171_hschr84726</name>
</gene>
<feature type="compositionally biased region" description="Basic and acidic residues" evidence="9">
    <location>
        <begin position="38"/>
        <end position="56"/>
    </location>
</feature>
<protein>
    <recommendedName>
        <fullName evidence="3 8">ER membrane protein complex subunit 4</fullName>
    </recommendedName>
</protein>
<evidence type="ECO:0000256" key="5">
    <source>
        <dbReference type="ARBA" id="ARBA00022824"/>
    </source>
</evidence>
<reference evidence="11 12" key="1">
    <citation type="submission" date="2016-01" db="EMBL/GenBank/DDBJ databases">
        <title>Genome sequence of the yeast Holleya sinecauda.</title>
        <authorList>
            <person name="Dietrich F.S."/>
        </authorList>
    </citation>
    <scope>NUCLEOTIDE SEQUENCE [LARGE SCALE GENOMIC DNA]</scope>
    <source>
        <strain evidence="11 12">ATCC 58844</strain>
    </source>
</reference>
<keyword evidence="5" id="KW-0256">Endoplasmic reticulum</keyword>
<dbReference type="STRING" id="45286.A0A0X8HWB6"/>
<feature type="transmembrane region" description="Helical" evidence="10">
    <location>
        <begin position="127"/>
        <end position="150"/>
    </location>
</feature>
<sequence>MASCNIPQWARNLTDPNYHKSITIVSSNTLPSPPGYSKKGELKNVNASKREERSNTEHINSLQISKAWQLALAPAKNIPMNIFMSYMSGTSLQVIPLMTALMLLSGPIKSVASIRSTFRGLLDNNEIYANVIAAMFMYVLFQCVLMAIGLQKLNSMGLLPNTKSDWLAWESPMAYNIKAYAF</sequence>
<dbReference type="InterPro" id="IPR009445">
    <property type="entry name" value="TMEM85/Emc4"/>
</dbReference>
<dbReference type="OrthoDB" id="369569at2759"/>
<evidence type="ECO:0000256" key="10">
    <source>
        <dbReference type="SAM" id="Phobius"/>
    </source>
</evidence>
<evidence type="ECO:0000256" key="3">
    <source>
        <dbReference type="ARBA" id="ARBA00020820"/>
    </source>
</evidence>
<keyword evidence="7 8" id="KW-0472">Membrane</keyword>
<evidence type="ECO:0000256" key="6">
    <source>
        <dbReference type="ARBA" id="ARBA00022989"/>
    </source>
</evidence>
<dbReference type="EMBL" id="CP014248">
    <property type="protein sequence ID" value="AMD22675.1"/>
    <property type="molecule type" value="Genomic_DNA"/>
</dbReference>
<evidence type="ECO:0000256" key="1">
    <source>
        <dbReference type="ARBA" id="ARBA00004477"/>
    </source>
</evidence>
<dbReference type="RefSeq" id="XP_017989671.1">
    <property type="nucleotide sequence ID" value="XM_018134057.1"/>
</dbReference>
<keyword evidence="4 10" id="KW-0812">Transmembrane</keyword>
<dbReference type="Pfam" id="PF06417">
    <property type="entry name" value="EMC4"/>
    <property type="match status" value="1"/>
</dbReference>
<keyword evidence="6 10" id="KW-1133">Transmembrane helix</keyword>
<proteinExistence type="inferred from homology"/>
<comment type="subcellular location">
    <subcellularLocation>
        <location evidence="1">Endoplasmic reticulum membrane</location>
        <topology evidence="1">Multi-pass membrane protein</topology>
    </subcellularLocation>
</comment>
<evidence type="ECO:0000256" key="8">
    <source>
        <dbReference type="PIRNR" id="PIRNR017207"/>
    </source>
</evidence>
<keyword evidence="12" id="KW-1185">Reference proteome</keyword>
<dbReference type="GeneID" id="28726036"/>
<dbReference type="AlphaFoldDB" id="A0A0X8HWB6"/>
<comment type="similarity">
    <text evidence="2 8">Belongs to the EMC4 family.</text>
</comment>
<evidence type="ECO:0000313" key="12">
    <source>
        <dbReference type="Proteomes" id="UP000243052"/>
    </source>
</evidence>
<dbReference type="PANTHER" id="PTHR19315">
    <property type="entry name" value="ER MEMBRANE PROTEIN COMPLEX SUBUNIT 4"/>
    <property type="match status" value="1"/>
</dbReference>